<protein>
    <submittedName>
        <fullName evidence="1">Uncharacterized protein</fullName>
    </submittedName>
</protein>
<evidence type="ECO:0000313" key="1">
    <source>
        <dbReference type="EMBL" id="RLN04993.1"/>
    </source>
</evidence>
<reference evidence="2" key="1">
    <citation type="journal article" date="2019" name="Nat. Commun.">
        <title>The genome of broomcorn millet.</title>
        <authorList>
            <person name="Zou C."/>
            <person name="Miki D."/>
            <person name="Li D."/>
            <person name="Tang Q."/>
            <person name="Xiao L."/>
            <person name="Rajput S."/>
            <person name="Deng P."/>
            <person name="Jia W."/>
            <person name="Huang R."/>
            <person name="Zhang M."/>
            <person name="Sun Y."/>
            <person name="Hu J."/>
            <person name="Fu X."/>
            <person name="Schnable P.S."/>
            <person name="Li F."/>
            <person name="Zhang H."/>
            <person name="Feng B."/>
            <person name="Zhu X."/>
            <person name="Liu R."/>
            <person name="Schnable J.C."/>
            <person name="Zhu J.-K."/>
            <person name="Zhang H."/>
        </authorList>
    </citation>
    <scope>NUCLEOTIDE SEQUENCE [LARGE SCALE GENOMIC DNA]</scope>
</reference>
<keyword evidence="2" id="KW-1185">Reference proteome</keyword>
<evidence type="ECO:0000313" key="2">
    <source>
        <dbReference type="Proteomes" id="UP000275267"/>
    </source>
</evidence>
<dbReference type="AlphaFoldDB" id="A0A3L6RKV0"/>
<name>A0A3L6RKV0_PANMI</name>
<comment type="caution">
    <text evidence="1">The sequence shown here is derived from an EMBL/GenBank/DDBJ whole genome shotgun (WGS) entry which is preliminary data.</text>
</comment>
<gene>
    <name evidence="1" type="ORF">C2845_PM13G07390</name>
</gene>
<proteinExistence type="predicted"/>
<sequence>MHNFNRSFQTGAKVFWLGRDKQLPSIRAIEMSRKEIEEGSYLVDRGGGR</sequence>
<dbReference type="Proteomes" id="UP000275267">
    <property type="component" value="Unassembled WGS sequence"/>
</dbReference>
<organism evidence="1 2">
    <name type="scientific">Panicum miliaceum</name>
    <name type="common">Proso millet</name>
    <name type="synonym">Broomcorn millet</name>
    <dbReference type="NCBI Taxonomy" id="4540"/>
    <lineage>
        <taxon>Eukaryota</taxon>
        <taxon>Viridiplantae</taxon>
        <taxon>Streptophyta</taxon>
        <taxon>Embryophyta</taxon>
        <taxon>Tracheophyta</taxon>
        <taxon>Spermatophyta</taxon>
        <taxon>Magnoliopsida</taxon>
        <taxon>Liliopsida</taxon>
        <taxon>Poales</taxon>
        <taxon>Poaceae</taxon>
        <taxon>PACMAD clade</taxon>
        <taxon>Panicoideae</taxon>
        <taxon>Panicodae</taxon>
        <taxon>Paniceae</taxon>
        <taxon>Panicinae</taxon>
        <taxon>Panicum</taxon>
        <taxon>Panicum sect. Panicum</taxon>
    </lineage>
</organism>
<dbReference type="EMBL" id="PQIB02000008">
    <property type="protein sequence ID" value="RLN04993.1"/>
    <property type="molecule type" value="Genomic_DNA"/>
</dbReference>
<accession>A0A3L6RKV0</accession>